<protein>
    <submittedName>
        <fullName evidence="1 2">Uncharacterized protein</fullName>
    </submittedName>
</protein>
<dbReference type="GeneID" id="20341592"/>
<reference evidence="3" key="1">
    <citation type="submission" date="2010-07" db="EMBL/GenBank/DDBJ databases">
        <title>The genome sequence of Gaeumannomyces graminis var. tritici strain R3-111a-1.</title>
        <authorList>
            <consortium name="The Broad Institute Genome Sequencing Platform"/>
            <person name="Ma L.-J."/>
            <person name="Dead R."/>
            <person name="Young S."/>
            <person name="Zeng Q."/>
            <person name="Koehrsen M."/>
            <person name="Alvarado L."/>
            <person name="Berlin A."/>
            <person name="Chapman S.B."/>
            <person name="Chen Z."/>
            <person name="Freedman E."/>
            <person name="Gellesch M."/>
            <person name="Goldberg J."/>
            <person name="Griggs A."/>
            <person name="Gujja S."/>
            <person name="Heilman E.R."/>
            <person name="Heiman D."/>
            <person name="Hepburn T."/>
            <person name="Howarth C."/>
            <person name="Jen D."/>
            <person name="Larson L."/>
            <person name="Mehta T."/>
            <person name="Neiman D."/>
            <person name="Pearson M."/>
            <person name="Roberts A."/>
            <person name="Saif S."/>
            <person name="Shea T."/>
            <person name="Shenoy N."/>
            <person name="Sisk P."/>
            <person name="Stolte C."/>
            <person name="Sykes S."/>
            <person name="Walk T."/>
            <person name="White J."/>
            <person name="Yandava C."/>
            <person name="Haas B."/>
            <person name="Nusbaum C."/>
            <person name="Birren B."/>
        </authorList>
    </citation>
    <scope>NUCLEOTIDE SEQUENCE [LARGE SCALE GENOMIC DNA]</scope>
    <source>
        <strain evidence="3">R3-111a-1</strain>
    </source>
</reference>
<dbReference type="RefSeq" id="XP_009217159.1">
    <property type="nucleotide sequence ID" value="XM_009218895.1"/>
</dbReference>
<reference evidence="1" key="3">
    <citation type="submission" date="2010-09" db="EMBL/GenBank/DDBJ databases">
        <title>Annotation of Gaeumannomyces graminis var. tritici R3-111a-1.</title>
        <authorList>
            <consortium name="The Broad Institute Genome Sequencing Platform"/>
            <person name="Ma L.-J."/>
            <person name="Dead R."/>
            <person name="Young S.K."/>
            <person name="Zeng Q."/>
            <person name="Gargeya S."/>
            <person name="Fitzgerald M."/>
            <person name="Haas B."/>
            <person name="Abouelleil A."/>
            <person name="Alvarado L."/>
            <person name="Arachchi H.M."/>
            <person name="Berlin A."/>
            <person name="Brown A."/>
            <person name="Chapman S.B."/>
            <person name="Chen Z."/>
            <person name="Dunbar C."/>
            <person name="Freedman E."/>
            <person name="Gearin G."/>
            <person name="Gellesch M."/>
            <person name="Goldberg J."/>
            <person name="Griggs A."/>
            <person name="Gujja S."/>
            <person name="Heiman D."/>
            <person name="Howarth C."/>
            <person name="Larson L."/>
            <person name="Lui A."/>
            <person name="MacDonald P.J.P."/>
            <person name="Mehta T."/>
            <person name="Montmayeur A."/>
            <person name="Murphy C."/>
            <person name="Neiman D."/>
            <person name="Pearson M."/>
            <person name="Priest M."/>
            <person name="Roberts A."/>
            <person name="Saif S."/>
            <person name="Shea T."/>
            <person name="Shenoy N."/>
            <person name="Sisk P."/>
            <person name="Stolte C."/>
            <person name="Sykes S."/>
            <person name="Yandava C."/>
            <person name="Wortman J."/>
            <person name="Nusbaum C."/>
            <person name="Birren B."/>
        </authorList>
    </citation>
    <scope>NUCLEOTIDE SEQUENCE</scope>
    <source>
        <strain evidence="1">R3-111a-1</strain>
    </source>
</reference>
<dbReference type="Proteomes" id="UP000006039">
    <property type="component" value="Unassembled WGS sequence"/>
</dbReference>
<organism evidence="1">
    <name type="scientific">Gaeumannomyces tritici (strain R3-111a-1)</name>
    <name type="common">Wheat and barley take-all root rot fungus</name>
    <name type="synonym">Gaeumannomyces graminis var. tritici</name>
    <dbReference type="NCBI Taxonomy" id="644352"/>
    <lineage>
        <taxon>Eukaryota</taxon>
        <taxon>Fungi</taxon>
        <taxon>Dikarya</taxon>
        <taxon>Ascomycota</taxon>
        <taxon>Pezizomycotina</taxon>
        <taxon>Sordariomycetes</taxon>
        <taxon>Sordariomycetidae</taxon>
        <taxon>Magnaporthales</taxon>
        <taxon>Magnaporthaceae</taxon>
        <taxon>Gaeumannomyces</taxon>
    </lineage>
</organism>
<gene>
    <name evidence="2" type="primary">20341592</name>
    <name evidence="1" type="ORF">GGTG_01134</name>
</gene>
<dbReference type="AlphaFoldDB" id="J3NIQ1"/>
<sequence>MHLITILIILTIVTVNNRYLAVLFKYLDLTGNCKCYFLYLITLLKFNFAPVKPFKKLNFSILYRPNNLRAINVKPLFKNAFSAKLLALRY</sequence>
<evidence type="ECO:0000313" key="3">
    <source>
        <dbReference type="Proteomes" id="UP000006039"/>
    </source>
</evidence>
<dbReference type="HOGENOM" id="CLU_2440968_0_0_1"/>
<dbReference type="VEuPathDB" id="FungiDB:GGTG_01134"/>
<evidence type="ECO:0000313" key="2">
    <source>
        <dbReference type="EnsemblFungi" id="EJT81150"/>
    </source>
</evidence>
<reference evidence="2" key="4">
    <citation type="journal article" date="2015" name="G3 (Bethesda)">
        <title>Genome sequences of three phytopathogenic species of the Magnaporthaceae family of fungi.</title>
        <authorList>
            <person name="Okagaki L.H."/>
            <person name="Nunes C.C."/>
            <person name="Sailsbery J."/>
            <person name="Clay B."/>
            <person name="Brown D."/>
            <person name="John T."/>
            <person name="Oh Y."/>
            <person name="Young N."/>
            <person name="Fitzgerald M."/>
            <person name="Haas B.J."/>
            <person name="Zeng Q."/>
            <person name="Young S."/>
            <person name="Adiconis X."/>
            <person name="Fan L."/>
            <person name="Levin J.Z."/>
            <person name="Mitchell T.K."/>
            <person name="Okubara P.A."/>
            <person name="Farman M.L."/>
            <person name="Kohn L.M."/>
            <person name="Birren B."/>
            <person name="Ma L.-J."/>
            <person name="Dean R.A."/>
        </authorList>
    </citation>
    <scope>NUCLEOTIDE SEQUENCE</scope>
    <source>
        <strain evidence="2">R3-111a-1</strain>
    </source>
</reference>
<reference evidence="1" key="2">
    <citation type="submission" date="2010-07" db="EMBL/GenBank/DDBJ databases">
        <authorList>
            <consortium name="The Broad Institute Genome Sequencing Platform"/>
            <consortium name="Broad Institute Genome Sequencing Center for Infectious Disease"/>
            <person name="Ma L.-J."/>
            <person name="Dead R."/>
            <person name="Young S."/>
            <person name="Zeng Q."/>
            <person name="Koehrsen M."/>
            <person name="Alvarado L."/>
            <person name="Berlin A."/>
            <person name="Chapman S.B."/>
            <person name="Chen Z."/>
            <person name="Freedman E."/>
            <person name="Gellesch M."/>
            <person name="Goldberg J."/>
            <person name="Griggs A."/>
            <person name="Gujja S."/>
            <person name="Heilman E.R."/>
            <person name="Heiman D."/>
            <person name="Hepburn T."/>
            <person name="Howarth C."/>
            <person name="Jen D."/>
            <person name="Larson L."/>
            <person name="Mehta T."/>
            <person name="Neiman D."/>
            <person name="Pearson M."/>
            <person name="Roberts A."/>
            <person name="Saif S."/>
            <person name="Shea T."/>
            <person name="Shenoy N."/>
            <person name="Sisk P."/>
            <person name="Stolte C."/>
            <person name="Sykes S."/>
            <person name="Walk T."/>
            <person name="White J."/>
            <person name="Yandava C."/>
            <person name="Haas B."/>
            <person name="Nusbaum C."/>
            <person name="Birren B."/>
        </authorList>
    </citation>
    <scope>NUCLEOTIDE SEQUENCE</scope>
    <source>
        <strain evidence="1">R3-111a-1</strain>
    </source>
</reference>
<accession>J3NIQ1</accession>
<name>J3NIQ1_GAET3</name>
<reference evidence="2" key="5">
    <citation type="submission" date="2018-04" db="UniProtKB">
        <authorList>
            <consortium name="EnsemblFungi"/>
        </authorList>
    </citation>
    <scope>IDENTIFICATION</scope>
    <source>
        <strain evidence="2">R3-111a-1</strain>
    </source>
</reference>
<proteinExistence type="predicted"/>
<keyword evidence="3" id="KW-1185">Reference proteome</keyword>
<dbReference type="EnsemblFungi" id="EJT81150">
    <property type="protein sequence ID" value="EJT81150"/>
    <property type="gene ID" value="GGTG_01134"/>
</dbReference>
<dbReference type="EMBL" id="GL385395">
    <property type="protein sequence ID" value="EJT81150.1"/>
    <property type="molecule type" value="Genomic_DNA"/>
</dbReference>
<evidence type="ECO:0000313" key="1">
    <source>
        <dbReference type="EMBL" id="EJT81150.1"/>
    </source>
</evidence>